<comment type="caution">
    <text evidence="1">The sequence shown here is derived from an EMBL/GenBank/DDBJ whole genome shotgun (WGS) entry which is preliminary data.</text>
</comment>
<protein>
    <recommendedName>
        <fullName evidence="3">SAM-dependent methyltransferase TRM5/TYW2-type domain-containing protein</fullName>
    </recommendedName>
</protein>
<name>A0A2H5XFT7_9BACT</name>
<gene>
    <name evidence="1" type="ORF">HRbin17_02584</name>
</gene>
<dbReference type="SUPFAM" id="SSF53335">
    <property type="entry name" value="S-adenosyl-L-methionine-dependent methyltransferases"/>
    <property type="match status" value="1"/>
</dbReference>
<proteinExistence type="predicted"/>
<dbReference type="InterPro" id="IPR029063">
    <property type="entry name" value="SAM-dependent_MTases_sf"/>
</dbReference>
<dbReference type="Proteomes" id="UP000236173">
    <property type="component" value="Unassembled WGS sequence"/>
</dbReference>
<evidence type="ECO:0000313" key="1">
    <source>
        <dbReference type="EMBL" id="GBD00050.1"/>
    </source>
</evidence>
<organism evidence="1 2">
    <name type="scientific">Candidatus Fervidibacter japonicus</name>
    <dbReference type="NCBI Taxonomy" id="2035412"/>
    <lineage>
        <taxon>Bacteria</taxon>
        <taxon>Candidatus Fervidibacterota</taxon>
        <taxon>Candidatus Fervidibacter</taxon>
    </lineage>
</organism>
<evidence type="ECO:0008006" key="3">
    <source>
        <dbReference type="Google" id="ProtNLM"/>
    </source>
</evidence>
<dbReference type="AlphaFoldDB" id="A0A2H5XFT7"/>
<accession>A0A2H5XFT7</accession>
<reference evidence="2" key="1">
    <citation type="submission" date="2017-09" db="EMBL/GenBank/DDBJ databases">
        <title>Metaegenomics of thermophilic ammonia-oxidizing enrichment culture.</title>
        <authorList>
            <person name="Kato S."/>
            <person name="Suzuki K."/>
        </authorList>
    </citation>
    <scope>NUCLEOTIDE SEQUENCE [LARGE SCALE GENOMIC DNA]</scope>
</reference>
<dbReference type="Gene3D" id="3.40.50.150">
    <property type="entry name" value="Vaccinia Virus protein VP39"/>
    <property type="match status" value="1"/>
</dbReference>
<sequence length="123" mass="13714">MDKLTLLKNLEAIACKLRTVGLHPLTRLGRALLSVIVRNVTIEIDGLSLSGSIRHWGYLWSLQKGVCEAYMVELFKQILRPGQVVCDIGSFIGYYALLAGWRVSSSGKVFAFEPAPLNFAYLR</sequence>
<evidence type="ECO:0000313" key="2">
    <source>
        <dbReference type="Proteomes" id="UP000236173"/>
    </source>
</evidence>
<dbReference type="EMBL" id="BEHT01000049">
    <property type="protein sequence ID" value="GBD00050.1"/>
    <property type="molecule type" value="Genomic_DNA"/>
</dbReference>